<accession>A0A382PD72</accession>
<reference evidence="1" key="1">
    <citation type="submission" date="2018-05" db="EMBL/GenBank/DDBJ databases">
        <authorList>
            <person name="Lanie J.A."/>
            <person name="Ng W.-L."/>
            <person name="Kazmierczak K.M."/>
            <person name="Andrzejewski T.M."/>
            <person name="Davidsen T.M."/>
            <person name="Wayne K.J."/>
            <person name="Tettelin H."/>
            <person name="Glass J.I."/>
            <person name="Rusch D."/>
            <person name="Podicherti R."/>
            <person name="Tsui H.-C.T."/>
            <person name="Winkler M.E."/>
        </authorList>
    </citation>
    <scope>NUCLEOTIDE SEQUENCE</scope>
</reference>
<feature type="non-terminal residue" evidence="1">
    <location>
        <position position="43"/>
    </location>
</feature>
<name>A0A382PD72_9ZZZZ</name>
<proteinExistence type="predicted"/>
<dbReference type="EMBL" id="UINC01106250">
    <property type="protein sequence ID" value="SVC70780.1"/>
    <property type="molecule type" value="Genomic_DNA"/>
</dbReference>
<protein>
    <submittedName>
        <fullName evidence="1">Uncharacterized protein</fullName>
    </submittedName>
</protein>
<organism evidence="1">
    <name type="scientific">marine metagenome</name>
    <dbReference type="NCBI Taxonomy" id="408172"/>
    <lineage>
        <taxon>unclassified sequences</taxon>
        <taxon>metagenomes</taxon>
        <taxon>ecological metagenomes</taxon>
    </lineage>
</organism>
<dbReference type="AlphaFoldDB" id="A0A382PD72"/>
<gene>
    <name evidence="1" type="ORF">METZ01_LOCUS323634</name>
</gene>
<evidence type="ECO:0000313" key="1">
    <source>
        <dbReference type="EMBL" id="SVC70780.1"/>
    </source>
</evidence>
<sequence length="43" mass="5154">MKESHGQYKIFFHMNLENIISKSIEKNEKPIGFDVFMNFALYN</sequence>